<proteinExistence type="predicted"/>
<feature type="region of interest" description="Disordered" evidence="1">
    <location>
        <begin position="48"/>
        <end position="80"/>
    </location>
</feature>
<feature type="region of interest" description="Disordered" evidence="1">
    <location>
        <begin position="23"/>
        <end position="42"/>
    </location>
</feature>
<sequence>ASMSNQTNELKNMMASFFQMNITSTSGSRPLPSNTFANSKGELKAITTQSGLVIDGPSIPMPPPFINPKEDERVSKTLTEPEVGEYTIKVPPPLVQKAKPHSQRDYVVHQRDPLHPNIPYPLRMHKEKQQEKDEV</sequence>
<name>A0A699V2W0_TANCI</name>
<evidence type="ECO:0000256" key="1">
    <source>
        <dbReference type="SAM" id="MobiDB-lite"/>
    </source>
</evidence>
<feature type="compositionally biased region" description="Polar residues" evidence="1">
    <location>
        <begin position="23"/>
        <end position="38"/>
    </location>
</feature>
<evidence type="ECO:0008006" key="3">
    <source>
        <dbReference type="Google" id="ProtNLM"/>
    </source>
</evidence>
<feature type="non-terminal residue" evidence="2">
    <location>
        <position position="1"/>
    </location>
</feature>
<organism evidence="2">
    <name type="scientific">Tanacetum cinerariifolium</name>
    <name type="common">Dalmatian daisy</name>
    <name type="synonym">Chrysanthemum cinerariifolium</name>
    <dbReference type="NCBI Taxonomy" id="118510"/>
    <lineage>
        <taxon>Eukaryota</taxon>
        <taxon>Viridiplantae</taxon>
        <taxon>Streptophyta</taxon>
        <taxon>Embryophyta</taxon>
        <taxon>Tracheophyta</taxon>
        <taxon>Spermatophyta</taxon>
        <taxon>Magnoliopsida</taxon>
        <taxon>eudicotyledons</taxon>
        <taxon>Gunneridae</taxon>
        <taxon>Pentapetalae</taxon>
        <taxon>asterids</taxon>
        <taxon>campanulids</taxon>
        <taxon>Asterales</taxon>
        <taxon>Asteraceae</taxon>
        <taxon>Asteroideae</taxon>
        <taxon>Anthemideae</taxon>
        <taxon>Anthemidinae</taxon>
        <taxon>Tanacetum</taxon>
    </lineage>
</organism>
<accession>A0A699V2W0</accession>
<feature type="region of interest" description="Disordered" evidence="1">
    <location>
        <begin position="110"/>
        <end position="135"/>
    </location>
</feature>
<dbReference type="EMBL" id="BKCJ011369851">
    <property type="protein sequence ID" value="GFD26574.1"/>
    <property type="molecule type" value="Genomic_DNA"/>
</dbReference>
<gene>
    <name evidence="2" type="ORF">Tci_898543</name>
</gene>
<protein>
    <recommendedName>
        <fullName evidence="3">Reverse transcriptase domain-containing protein</fullName>
    </recommendedName>
</protein>
<reference evidence="2" key="1">
    <citation type="journal article" date="2019" name="Sci. Rep.">
        <title>Draft genome of Tanacetum cinerariifolium, the natural source of mosquito coil.</title>
        <authorList>
            <person name="Yamashiro T."/>
            <person name="Shiraishi A."/>
            <person name="Satake H."/>
            <person name="Nakayama K."/>
        </authorList>
    </citation>
    <scope>NUCLEOTIDE SEQUENCE</scope>
</reference>
<comment type="caution">
    <text evidence="2">The sequence shown here is derived from an EMBL/GenBank/DDBJ whole genome shotgun (WGS) entry which is preliminary data.</text>
</comment>
<dbReference type="AlphaFoldDB" id="A0A699V2W0"/>
<evidence type="ECO:0000313" key="2">
    <source>
        <dbReference type="EMBL" id="GFD26574.1"/>
    </source>
</evidence>